<evidence type="ECO:0000313" key="1">
    <source>
        <dbReference type="EMBL" id="KAI4454554.1"/>
    </source>
</evidence>
<protein>
    <submittedName>
        <fullName evidence="1">Gamma-interferon inducible lysosomal thiol reductase gilt</fullName>
    </submittedName>
</protein>
<accession>A0ACB9SJA2</accession>
<keyword evidence="2" id="KW-1185">Reference proteome</keyword>
<reference evidence="1" key="1">
    <citation type="submission" date="2022-04" db="EMBL/GenBank/DDBJ databases">
        <title>Chromosome-scale genome assembly of Holotrichia oblita Faldermann.</title>
        <authorList>
            <person name="Rongchong L."/>
        </authorList>
    </citation>
    <scope>NUCLEOTIDE SEQUENCE</scope>
    <source>
        <strain evidence="1">81SQS9</strain>
    </source>
</reference>
<dbReference type="Proteomes" id="UP001056778">
    <property type="component" value="Chromosome 9"/>
</dbReference>
<dbReference type="EMBL" id="CM043023">
    <property type="protein sequence ID" value="KAI4454554.1"/>
    <property type="molecule type" value="Genomic_DNA"/>
</dbReference>
<sequence length="217" mass="23950">MFRTSGIFILLCFTSFVFVSGEHDHKVNVAVYYESLCPDSIAFVTKQLYPALEKPEINKHVNLTLVPYGKSMTNKTNTKDIKFTCHHGEMECKGNKIHACALNRISPEMDGSNKIALGFINCLLGQVKNEGEKTKFPVMQCVDSEKVPSNNQIETCADSSDGSMLLDGYGQKTKRLQDPLNSVPTITFNDKLNADDSKAATSKVKLGAIYEEGSRLG</sequence>
<comment type="caution">
    <text evidence="1">The sequence shown here is derived from an EMBL/GenBank/DDBJ whole genome shotgun (WGS) entry which is preliminary data.</text>
</comment>
<name>A0ACB9SJA2_HOLOL</name>
<evidence type="ECO:0000313" key="2">
    <source>
        <dbReference type="Proteomes" id="UP001056778"/>
    </source>
</evidence>
<organism evidence="1 2">
    <name type="scientific">Holotrichia oblita</name>
    <name type="common">Chafer beetle</name>
    <dbReference type="NCBI Taxonomy" id="644536"/>
    <lineage>
        <taxon>Eukaryota</taxon>
        <taxon>Metazoa</taxon>
        <taxon>Ecdysozoa</taxon>
        <taxon>Arthropoda</taxon>
        <taxon>Hexapoda</taxon>
        <taxon>Insecta</taxon>
        <taxon>Pterygota</taxon>
        <taxon>Neoptera</taxon>
        <taxon>Endopterygota</taxon>
        <taxon>Coleoptera</taxon>
        <taxon>Polyphaga</taxon>
        <taxon>Scarabaeiformia</taxon>
        <taxon>Scarabaeidae</taxon>
        <taxon>Melolonthinae</taxon>
        <taxon>Holotrichia</taxon>
    </lineage>
</organism>
<gene>
    <name evidence="1" type="ORF">MML48_9g00014666</name>
</gene>
<proteinExistence type="predicted"/>